<protein>
    <recommendedName>
        <fullName evidence="11">Fluoride-specific ion channel FluC</fullName>
    </recommendedName>
</protein>
<keyword evidence="11" id="KW-0915">Sodium</keyword>
<feature type="transmembrane region" description="Helical" evidence="11">
    <location>
        <begin position="98"/>
        <end position="119"/>
    </location>
</feature>
<comment type="catalytic activity">
    <reaction evidence="10">
        <text>fluoride(in) = fluoride(out)</text>
        <dbReference type="Rhea" id="RHEA:76159"/>
        <dbReference type="ChEBI" id="CHEBI:17051"/>
    </reaction>
    <physiologicalReaction direction="left-to-right" evidence="10">
        <dbReference type="Rhea" id="RHEA:76160"/>
    </physiologicalReaction>
</comment>
<dbReference type="InterPro" id="IPR003691">
    <property type="entry name" value="FluC"/>
</dbReference>
<evidence type="ECO:0000256" key="6">
    <source>
        <dbReference type="ARBA" id="ARBA00023065"/>
    </source>
</evidence>
<evidence type="ECO:0000256" key="2">
    <source>
        <dbReference type="ARBA" id="ARBA00022475"/>
    </source>
</evidence>
<keyword evidence="6 11" id="KW-0406">Ion transport</keyword>
<dbReference type="PANTHER" id="PTHR28259">
    <property type="entry name" value="FLUORIDE EXPORT PROTEIN 1-RELATED"/>
    <property type="match status" value="1"/>
</dbReference>
<keyword evidence="8 11" id="KW-0407">Ion channel</keyword>
<organism evidence="12 13">
    <name type="scientific">Terrimonas rubra</name>
    <dbReference type="NCBI Taxonomy" id="1035890"/>
    <lineage>
        <taxon>Bacteria</taxon>
        <taxon>Pseudomonadati</taxon>
        <taxon>Bacteroidota</taxon>
        <taxon>Chitinophagia</taxon>
        <taxon>Chitinophagales</taxon>
        <taxon>Chitinophagaceae</taxon>
        <taxon>Terrimonas</taxon>
    </lineage>
</organism>
<evidence type="ECO:0000313" key="12">
    <source>
        <dbReference type="EMBL" id="MFD2921048.1"/>
    </source>
</evidence>
<evidence type="ECO:0000256" key="5">
    <source>
        <dbReference type="ARBA" id="ARBA00022989"/>
    </source>
</evidence>
<feature type="transmembrane region" description="Helical" evidence="11">
    <location>
        <begin position="35"/>
        <end position="56"/>
    </location>
</feature>
<evidence type="ECO:0000256" key="10">
    <source>
        <dbReference type="ARBA" id="ARBA00035585"/>
    </source>
</evidence>
<feature type="transmembrane region" description="Helical" evidence="11">
    <location>
        <begin position="68"/>
        <end position="86"/>
    </location>
</feature>
<dbReference type="Pfam" id="PF02537">
    <property type="entry name" value="CRCB"/>
    <property type="match status" value="1"/>
</dbReference>
<feature type="binding site" evidence="11">
    <location>
        <position position="79"/>
    </location>
    <ligand>
        <name>Na(+)</name>
        <dbReference type="ChEBI" id="CHEBI:29101"/>
        <note>structural</note>
    </ligand>
</feature>
<comment type="caution">
    <text evidence="12">The sequence shown here is derived from an EMBL/GenBank/DDBJ whole genome shotgun (WGS) entry which is preliminary data.</text>
</comment>
<keyword evidence="5 11" id="KW-1133">Transmembrane helix</keyword>
<dbReference type="Proteomes" id="UP001597511">
    <property type="component" value="Unassembled WGS sequence"/>
</dbReference>
<evidence type="ECO:0000256" key="8">
    <source>
        <dbReference type="ARBA" id="ARBA00023303"/>
    </source>
</evidence>
<dbReference type="EMBL" id="JBHUOZ010000003">
    <property type="protein sequence ID" value="MFD2921048.1"/>
    <property type="molecule type" value="Genomic_DNA"/>
</dbReference>
<keyword evidence="4 11" id="KW-0812">Transmembrane</keyword>
<evidence type="ECO:0000256" key="9">
    <source>
        <dbReference type="ARBA" id="ARBA00035120"/>
    </source>
</evidence>
<name>A0ABW6AA26_9BACT</name>
<feature type="binding site" evidence="11">
    <location>
        <position position="76"/>
    </location>
    <ligand>
        <name>Na(+)</name>
        <dbReference type="ChEBI" id="CHEBI:29101"/>
        <note>structural</note>
    </ligand>
</feature>
<gene>
    <name evidence="11 12" type="primary">crcB</name>
    <name evidence="11" type="synonym">fluC</name>
    <name evidence="12" type="ORF">ACFS6H_15085</name>
</gene>
<sequence>MIKPLLIVGIGGALGSILRYVCQRFLPGINGTGFPWNTLLVNLAGCFLIGLLIGWFSRNSQAPEYIKLFAVTGFCGGFTTFSAFSIETFQLMKSDKWLWAIAYIALSVVIGILLTFSGYKITQ</sequence>
<dbReference type="HAMAP" id="MF_00454">
    <property type="entry name" value="FluC"/>
    <property type="match status" value="1"/>
</dbReference>
<comment type="subcellular location">
    <subcellularLocation>
        <location evidence="1 11">Cell membrane</location>
        <topology evidence="1 11">Multi-pass membrane protein</topology>
    </subcellularLocation>
</comment>
<evidence type="ECO:0000256" key="3">
    <source>
        <dbReference type="ARBA" id="ARBA00022519"/>
    </source>
</evidence>
<evidence type="ECO:0000256" key="11">
    <source>
        <dbReference type="HAMAP-Rule" id="MF_00454"/>
    </source>
</evidence>
<evidence type="ECO:0000313" key="13">
    <source>
        <dbReference type="Proteomes" id="UP001597511"/>
    </source>
</evidence>
<keyword evidence="7 11" id="KW-0472">Membrane</keyword>
<accession>A0ABW6AA26</accession>
<reference evidence="13" key="1">
    <citation type="journal article" date="2019" name="Int. J. Syst. Evol. Microbiol.">
        <title>The Global Catalogue of Microorganisms (GCM) 10K type strain sequencing project: providing services to taxonomists for standard genome sequencing and annotation.</title>
        <authorList>
            <consortium name="The Broad Institute Genomics Platform"/>
            <consortium name="The Broad Institute Genome Sequencing Center for Infectious Disease"/>
            <person name="Wu L."/>
            <person name="Ma J."/>
        </authorList>
    </citation>
    <scope>NUCLEOTIDE SEQUENCE [LARGE SCALE GENOMIC DNA]</scope>
    <source>
        <strain evidence="13">KCTC 23299</strain>
    </source>
</reference>
<dbReference type="RefSeq" id="WP_386100594.1">
    <property type="nucleotide sequence ID" value="NZ_JBHUOZ010000003.1"/>
</dbReference>
<keyword evidence="11" id="KW-0479">Metal-binding</keyword>
<keyword evidence="11" id="KW-0813">Transport</keyword>
<comment type="function">
    <text evidence="11">Fluoride-specific ion channel. Important for reducing fluoride concentration in the cell, thus reducing its toxicity.</text>
</comment>
<comment type="similarity">
    <text evidence="9 11">Belongs to the fluoride channel Fluc/FEX (TC 1.A.43) family.</text>
</comment>
<comment type="activity regulation">
    <text evidence="11">Na(+) is not transported, but it plays an essential structural role and its presence is essential for fluoride channel function.</text>
</comment>
<keyword evidence="3" id="KW-0997">Cell inner membrane</keyword>
<dbReference type="PANTHER" id="PTHR28259:SF1">
    <property type="entry name" value="FLUORIDE EXPORT PROTEIN 1-RELATED"/>
    <property type="match status" value="1"/>
</dbReference>
<evidence type="ECO:0000256" key="1">
    <source>
        <dbReference type="ARBA" id="ARBA00004651"/>
    </source>
</evidence>
<dbReference type="NCBIfam" id="TIGR00494">
    <property type="entry name" value="crcB"/>
    <property type="match status" value="1"/>
</dbReference>
<evidence type="ECO:0000256" key="7">
    <source>
        <dbReference type="ARBA" id="ARBA00023136"/>
    </source>
</evidence>
<keyword evidence="13" id="KW-1185">Reference proteome</keyword>
<proteinExistence type="inferred from homology"/>
<evidence type="ECO:0000256" key="4">
    <source>
        <dbReference type="ARBA" id="ARBA00022692"/>
    </source>
</evidence>
<keyword evidence="2 11" id="KW-1003">Cell membrane</keyword>